<accession>A0A2T7PDX7</accession>
<name>A0A2T7PDX7_POMCA</name>
<sequence>MLSIVSSVLRRFLQNASQKHVLFSSVLAFCLLSNAVGIGDVIWAVNCGGEAHTDIHGIRYQADPLEVGFASEYGKNLIIQRVVPQDQVLYQTERYHLSTFSYDIPIWKDGDYVLVMKFSEVWFTSPNQKVFDVVLNGEHTVVSELDIFAKVGRGVAHDEIVPFSIKGGKLRVNGETSQIDGKKISLEFVKGDLDNPKVNAIYVVKGTVEDIPKLPQLAGGETPPEEEEEDDDESQNNKPSKQRRPSGPRAKDPYAADDTSTMLLPVFVAIGAFIPLLFCLCKL</sequence>
<dbReference type="OrthoDB" id="10013439at2759"/>
<keyword evidence="6 11" id="KW-1133">Transmembrane helix</keyword>
<dbReference type="InterPro" id="IPR039155">
    <property type="entry name" value="MLEC"/>
</dbReference>
<dbReference type="AlphaFoldDB" id="A0A2T7PDX7"/>
<evidence type="ECO:0000256" key="2">
    <source>
        <dbReference type="ARBA" id="ARBA00009141"/>
    </source>
</evidence>
<keyword evidence="4" id="KW-0732">Signal</keyword>
<evidence type="ECO:0000259" key="12">
    <source>
        <dbReference type="Pfam" id="PF11721"/>
    </source>
</evidence>
<evidence type="ECO:0000256" key="5">
    <source>
        <dbReference type="ARBA" id="ARBA00022824"/>
    </source>
</evidence>
<comment type="similarity">
    <text evidence="2">Belongs to the malectin family.</text>
</comment>
<dbReference type="PANTHER" id="PTHR13460:SF0">
    <property type="entry name" value="MALECTIN"/>
    <property type="match status" value="1"/>
</dbReference>
<feature type="region of interest" description="Disordered" evidence="10">
    <location>
        <begin position="213"/>
        <end position="256"/>
    </location>
</feature>
<feature type="transmembrane region" description="Helical" evidence="11">
    <location>
        <begin position="262"/>
        <end position="281"/>
    </location>
</feature>
<evidence type="ECO:0000256" key="6">
    <source>
        <dbReference type="ARBA" id="ARBA00022989"/>
    </source>
</evidence>
<comment type="caution">
    <text evidence="13">The sequence shown here is derived from an EMBL/GenBank/DDBJ whole genome shotgun (WGS) entry which is preliminary data.</text>
</comment>
<evidence type="ECO:0000256" key="11">
    <source>
        <dbReference type="SAM" id="Phobius"/>
    </source>
</evidence>
<evidence type="ECO:0000256" key="4">
    <source>
        <dbReference type="ARBA" id="ARBA00022729"/>
    </source>
</evidence>
<feature type="compositionally biased region" description="Acidic residues" evidence="10">
    <location>
        <begin position="223"/>
        <end position="234"/>
    </location>
</feature>
<evidence type="ECO:0000256" key="8">
    <source>
        <dbReference type="ARBA" id="ARBA00023180"/>
    </source>
</evidence>
<protein>
    <recommendedName>
        <fullName evidence="12">Malectin domain-containing protein</fullName>
    </recommendedName>
</protein>
<keyword evidence="5" id="KW-0256">Endoplasmic reticulum</keyword>
<dbReference type="Pfam" id="PF11721">
    <property type="entry name" value="Malectin"/>
    <property type="match status" value="1"/>
</dbReference>
<keyword evidence="14" id="KW-1185">Reference proteome</keyword>
<gene>
    <name evidence="13" type="ORF">C0Q70_07038</name>
</gene>
<keyword evidence="8" id="KW-0325">Glycoprotein</keyword>
<evidence type="ECO:0000313" key="13">
    <source>
        <dbReference type="EMBL" id="PVD31622.1"/>
    </source>
</evidence>
<evidence type="ECO:0000256" key="7">
    <source>
        <dbReference type="ARBA" id="ARBA00023136"/>
    </source>
</evidence>
<keyword evidence="7 11" id="KW-0472">Membrane</keyword>
<evidence type="ECO:0000313" key="14">
    <source>
        <dbReference type="Proteomes" id="UP000245119"/>
    </source>
</evidence>
<keyword evidence="3 11" id="KW-0812">Transmembrane</keyword>
<dbReference type="GO" id="GO:0030246">
    <property type="term" value="F:carbohydrate binding"/>
    <property type="evidence" value="ECO:0007669"/>
    <property type="project" value="InterPro"/>
</dbReference>
<feature type="domain" description="Malectin" evidence="12">
    <location>
        <begin position="41"/>
        <end position="201"/>
    </location>
</feature>
<keyword evidence="9" id="KW-0119">Carbohydrate metabolism</keyword>
<evidence type="ECO:0000256" key="10">
    <source>
        <dbReference type="SAM" id="MobiDB-lite"/>
    </source>
</evidence>
<evidence type="ECO:0000256" key="9">
    <source>
        <dbReference type="ARBA" id="ARBA00023277"/>
    </source>
</evidence>
<dbReference type="Gene3D" id="2.60.120.430">
    <property type="entry name" value="Galactose-binding lectin"/>
    <property type="match status" value="1"/>
</dbReference>
<evidence type="ECO:0000256" key="1">
    <source>
        <dbReference type="ARBA" id="ARBA00004115"/>
    </source>
</evidence>
<organism evidence="13 14">
    <name type="scientific">Pomacea canaliculata</name>
    <name type="common">Golden apple snail</name>
    <dbReference type="NCBI Taxonomy" id="400727"/>
    <lineage>
        <taxon>Eukaryota</taxon>
        <taxon>Metazoa</taxon>
        <taxon>Spiralia</taxon>
        <taxon>Lophotrochozoa</taxon>
        <taxon>Mollusca</taxon>
        <taxon>Gastropoda</taxon>
        <taxon>Caenogastropoda</taxon>
        <taxon>Architaenioglossa</taxon>
        <taxon>Ampullarioidea</taxon>
        <taxon>Ampullariidae</taxon>
        <taxon>Pomacea</taxon>
    </lineage>
</organism>
<dbReference type="EMBL" id="PZQS01000004">
    <property type="protein sequence ID" value="PVD31622.1"/>
    <property type="molecule type" value="Genomic_DNA"/>
</dbReference>
<reference evidence="13 14" key="1">
    <citation type="submission" date="2018-04" db="EMBL/GenBank/DDBJ databases">
        <title>The genome of golden apple snail Pomacea canaliculata provides insight into stress tolerance and invasive adaptation.</title>
        <authorList>
            <person name="Liu C."/>
            <person name="Liu B."/>
            <person name="Ren Y."/>
            <person name="Zhang Y."/>
            <person name="Wang H."/>
            <person name="Li S."/>
            <person name="Jiang F."/>
            <person name="Yin L."/>
            <person name="Zhang G."/>
            <person name="Qian W."/>
            <person name="Fan W."/>
        </authorList>
    </citation>
    <scope>NUCLEOTIDE SEQUENCE [LARGE SCALE GENOMIC DNA]</scope>
    <source>
        <strain evidence="13">SZHN2017</strain>
        <tissue evidence="13">Muscle</tissue>
    </source>
</reference>
<dbReference type="STRING" id="400727.A0A2T7PDX7"/>
<comment type="subcellular location">
    <subcellularLocation>
        <location evidence="1">Endoplasmic reticulum membrane</location>
        <topology evidence="1">Single-pass type I membrane protein</topology>
    </subcellularLocation>
</comment>
<dbReference type="OMA" id="PNPYSMD"/>
<evidence type="ECO:0000256" key="3">
    <source>
        <dbReference type="ARBA" id="ARBA00022692"/>
    </source>
</evidence>
<dbReference type="InterPro" id="IPR021720">
    <property type="entry name" value="Malectin_dom"/>
</dbReference>
<dbReference type="GO" id="GO:0005789">
    <property type="term" value="C:endoplasmic reticulum membrane"/>
    <property type="evidence" value="ECO:0007669"/>
    <property type="project" value="UniProtKB-SubCell"/>
</dbReference>
<dbReference type="PANTHER" id="PTHR13460">
    <property type="match status" value="1"/>
</dbReference>
<proteinExistence type="inferred from homology"/>
<dbReference type="Proteomes" id="UP000245119">
    <property type="component" value="Linkage Group LG4"/>
</dbReference>